<dbReference type="GeneID" id="80558529"/>
<feature type="transmembrane region" description="Helical" evidence="8">
    <location>
        <begin position="36"/>
        <end position="55"/>
    </location>
</feature>
<keyword evidence="7 8" id="KW-0472">Membrane</keyword>
<feature type="domain" description="Peptidase S54 rhomboid" evidence="9">
    <location>
        <begin position="37"/>
        <end position="156"/>
    </location>
</feature>
<keyword evidence="11" id="KW-1185">Reference proteome</keyword>
<dbReference type="SUPFAM" id="SSF144091">
    <property type="entry name" value="Rhomboid-like"/>
    <property type="match status" value="1"/>
</dbReference>
<evidence type="ECO:0000256" key="8">
    <source>
        <dbReference type="SAM" id="Phobius"/>
    </source>
</evidence>
<comment type="subcellular location">
    <subcellularLocation>
        <location evidence="1">Membrane</location>
        <topology evidence="1">Multi-pass membrane protein</topology>
    </subcellularLocation>
</comment>
<dbReference type="EMBL" id="AP024483">
    <property type="protein sequence ID" value="BCS83324.1"/>
    <property type="molecule type" value="Genomic_DNA"/>
</dbReference>
<evidence type="ECO:0000256" key="1">
    <source>
        <dbReference type="ARBA" id="ARBA00004141"/>
    </source>
</evidence>
<evidence type="ECO:0000256" key="3">
    <source>
        <dbReference type="ARBA" id="ARBA00022670"/>
    </source>
</evidence>
<evidence type="ECO:0000256" key="7">
    <source>
        <dbReference type="ARBA" id="ARBA00023136"/>
    </source>
</evidence>
<keyword evidence="4 8" id="KW-0812">Transmembrane</keyword>
<feature type="transmembrane region" description="Helical" evidence="8">
    <location>
        <begin position="7"/>
        <end position="24"/>
    </location>
</feature>
<sequence>MRYVTYIILILLVVVYFSPFNFYNTNNDALNYLLRTGYHANIQHLLANAFSFYMLSFLEDVMGHGKFAFCILFIWVVSSLLLLALHTVLPSRKVYTVGFSGVIFGLIVVYLMSLNSNKGITIAGLVLSIIPQLLVPGISFEGHLCGIVAGFIFVILFPIPKNTMPNQIIPI</sequence>
<evidence type="ECO:0000256" key="5">
    <source>
        <dbReference type="ARBA" id="ARBA00022801"/>
    </source>
</evidence>
<evidence type="ECO:0000256" key="4">
    <source>
        <dbReference type="ARBA" id="ARBA00022692"/>
    </source>
</evidence>
<dbReference type="InterPro" id="IPR035952">
    <property type="entry name" value="Rhomboid-like_sf"/>
</dbReference>
<comment type="similarity">
    <text evidence="2">Belongs to the peptidase S54 family.</text>
</comment>
<dbReference type="PANTHER" id="PTHR43066:SF1">
    <property type="entry name" value="RHOMBOID PROTEIN 2"/>
    <property type="match status" value="1"/>
</dbReference>
<dbReference type="InterPro" id="IPR022764">
    <property type="entry name" value="Peptidase_S54_rhomboid_dom"/>
</dbReference>
<evidence type="ECO:0000313" key="10">
    <source>
        <dbReference type="EMBL" id="BCS83324.1"/>
    </source>
</evidence>
<protein>
    <submittedName>
        <fullName evidence="10">Rhomboid protein</fullName>
    </submittedName>
</protein>
<dbReference type="PANTHER" id="PTHR43066">
    <property type="entry name" value="RHOMBOID-RELATED PROTEIN"/>
    <property type="match status" value="1"/>
</dbReference>
<evidence type="ECO:0000259" key="9">
    <source>
        <dbReference type="Pfam" id="PF01694"/>
    </source>
</evidence>
<evidence type="ECO:0000256" key="2">
    <source>
        <dbReference type="ARBA" id="ARBA00009045"/>
    </source>
</evidence>
<keyword evidence="6 8" id="KW-1133">Transmembrane helix</keyword>
<accession>A0ABM7NT20</accession>
<proteinExistence type="inferred from homology"/>
<organism evidence="10 11">
    <name type="scientific">Cotonvirus japonicus</name>
    <dbReference type="NCBI Taxonomy" id="2811091"/>
    <lineage>
        <taxon>Viruses</taxon>
        <taxon>Varidnaviria</taxon>
        <taxon>Bamfordvirae</taxon>
        <taxon>Nucleocytoviricota</taxon>
        <taxon>Megaviricetes</taxon>
        <taxon>Imitervirales</taxon>
        <taxon>Mimiviridae</taxon>
        <taxon>Megamimivirinae</taxon>
        <taxon>Cotonvirus</taxon>
        <taxon>Cotonvirus japonicum</taxon>
    </lineage>
</organism>
<feature type="transmembrane region" description="Helical" evidence="8">
    <location>
        <begin position="141"/>
        <end position="159"/>
    </location>
</feature>
<feature type="transmembrane region" description="Helical" evidence="8">
    <location>
        <begin position="67"/>
        <end position="88"/>
    </location>
</feature>
<keyword evidence="3" id="KW-0645">Protease</keyword>
<evidence type="ECO:0000313" key="11">
    <source>
        <dbReference type="Proteomes" id="UP001321479"/>
    </source>
</evidence>
<name>A0ABM7NT20_9VIRU</name>
<evidence type="ECO:0000256" key="6">
    <source>
        <dbReference type="ARBA" id="ARBA00022989"/>
    </source>
</evidence>
<dbReference type="Pfam" id="PF01694">
    <property type="entry name" value="Rhomboid"/>
    <property type="match status" value="1"/>
</dbReference>
<feature type="transmembrane region" description="Helical" evidence="8">
    <location>
        <begin position="94"/>
        <end position="112"/>
    </location>
</feature>
<keyword evidence="5" id="KW-0378">Hydrolase</keyword>
<dbReference type="Gene3D" id="1.20.1540.10">
    <property type="entry name" value="Rhomboid-like"/>
    <property type="match status" value="1"/>
</dbReference>
<reference evidence="10 11" key="1">
    <citation type="submission" date="2021-02" db="EMBL/GenBank/DDBJ databases">
        <title>Cotonvirus japonicus, which uses Golgi apparatus of host cells for its virion factory, phylogenetically links tailed tupanvirus and icosahedral mimivirus.</title>
        <authorList>
            <person name="Takahashi H."/>
            <person name="Fukaya S."/>
            <person name="Song C."/>
            <person name="Murata K."/>
            <person name="Takemura M."/>
        </authorList>
    </citation>
    <scope>NUCLEOTIDE SEQUENCE [LARGE SCALE GENOMIC DNA]</scope>
</reference>
<dbReference type="Proteomes" id="UP001321479">
    <property type="component" value="Segment"/>
</dbReference>
<dbReference type="RefSeq" id="YP_010841932.1">
    <property type="nucleotide sequence ID" value="NC_079139.1"/>
</dbReference>